<proteinExistence type="predicted"/>
<sequence>MASKQALPSGRSILWRGFKAVCLMGVGAELHSRLGSKRYMHSRMEFDEAFAQAENIVLKMQLDLDFDAAVPGYITREKTINKSKRRIIDRAWLHLKASELQAAGTFRLQACQMLEMAKTLVEDEKEKASLNERSQKAFSQGIYEIASSERLFRALNEHPGVPVLKDEETIKFLDRVDALRFCWAFGTRPSLASQSSRRFPCRKTSQRQRVQGDSGAV</sequence>
<comment type="caution">
    <text evidence="2">The sequence shown here is derived from an EMBL/GenBank/DDBJ whole genome shotgun (WGS) entry which is preliminary data.</text>
</comment>
<evidence type="ECO:0000313" key="3">
    <source>
        <dbReference type="Proteomes" id="UP001492380"/>
    </source>
</evidence>
<reference evidence="2 3" key="1">
    <citation type="submission" date="2024-04" db="EMBL/GenBank/DDBJ databases">
        <title>Phyllosticta paracitricarpa is synonymous to the EU quarantine fungus P. citricarpa based on phylogenomic analyses.</title>
        <authorList>
            <consortium name="Lawrence Berkeley National Laboratory"/>
            <person name="Van Ingen-Buijs V.A."/>
            <person name="Van Westerhoven A.C."/>
            <person name="Haridas S."/>
            <person name="Skiadas P."/>
            <person name="Martin F."/>
            <person name="Groenewald J.Z."/>
            <person name="Crous P.W."/>
            <person name="Seidl M.F."/>
        </authorList>
    </citation>
    <scope>NUCLEOTIDE SEQUENCE [LARGE SCALE GENOMIC DNA]</scope>
    <source>
        <strain evidence="2 3">CBS 123374</strain>
    </source>
</reference>
<feature type="region of interest" description="Disordered" evidence="1">
    <location>
        <begin position="196"/>
        <end position="217"/>
    </location>
</feature>
<gene>
    <name evidence="2" type="ORF">HDK90DRAFT_483947</name>
</gene>
<evidence type="ECO:0000313" key="2">
    <source>
        <dbReference type="EMBL" id="KAK8235138.1"/>
    </source>
</evidence>
<organism evidence="2 3">
    <name type="scientific">Phyllosticta capitalensis</name>
    <dbReference type="NCBI Taxonomy" id="121624"/>
    <lineage>
        <taxon>Eukaryota</taxon>
        <taxon>Fungi</taxon>
        <taxon>Dikarya</taxon>
        <taxon>Ascomycota</taxon>
        <taxon>Pezizomycotina</taxon>
        <taxon>Dothideomycetes</taxon>
        <taxon>Dothideomycetes incertae sedis</taxon>
        <taxon>Botryosphaeriales</taxon>
        <taxon>Phyllostictaceae</taxon>
        <taxon>Phyllosticta</taxon>
    </lineage>
</organism>
<evidence type="ECO:0000256" key="1">
    <source>
        <dbReference type="SAM" id="MobiDB-lite"/>
    </source>
</evidence>
<keyword evidence="3" id="KW-1185">Reference proteome</keyword>
<name>A0ABR1YNV3_9PEZI</name>
<dbReference type="EMBL" id="JBBWRZ010000005">
    <property type="protein sequence ID" value="KAK8235138.1"/>
    <property type="molecule type" value="Genomic_DNA"/>
</dbReference>
<dbReference type="Proteomes" id="UP001492380">
    <property type="component" value="Unassembled WGS sequence"/>
</dbReference>
<accession>A0ABR1YNV3</accession>
<protein>
    <submittedName>
        <fullName evidence="2">Uncharacterized protein</fullName>
    </submittedName>
</protein>